<evidence type="ECO:0000313" key="2">
    <source>
        <dbReference type="RefSeq" id="XP_075074947.1"/>
    </source>
</evidence>
<evidence type="ECO:0000313" key="1">
    <source>
        <dbReference type="Proteomes" id="UP000790787"/>
    </source>
</evidence>
<accession>A0AC58RQF8</accession>
<reference evidence="1" key="1">
    <citation type="journal article" date="2014" name="Nat. Commun.">
        <title>The tobacco genome sequence and its comparison with those of tomato and potato.</title>
        <authorList>
            <person name="Sierro N."/>
            <person name="Battey J.N."/>
            <person name="Ouadi S."/>
            <person name="Bakaher N."/>
            <person name="Bovet L."/>
            <person name="Willig A."/>
            <person name="Goepfert S."/>
            <person name="Peitsch M.C."/>
            <person name="Ivanov N.V."/>
        </authorList>
    </citation>
    <scope>NUCLEOTIDE SEQUENCE [LARGE SCALE GENOMIC DNA]</scope>
</reference>
<dbReference type="RefSeq" id="XP_075074947.1">
    <property type="nucleotide sequence ID" value="XM_075218846.1"/>
</dbReference>
<organism evidence="1 2">
    <name type="scientific">Nicotiana tabacum</name>
    <name type="common">Common tobacco</name>
    <dbReference type="NCBI Taxonomy" id="4097"/>
    <lineage>
        <taxon>Eukaryota</taxon>
        <taxon>Viridiplantae</taxon>
        <taxon>Streptophyta</taxon>
        <taxon>Embryophyta</taxon>
        <taxon>Tracheophyta</taxon>
        <taxon>Spermatophyta</taxon>
        <taxon>Magnoliopsida</taxon>
        <taxon>eudicotyledons</taxon>
        <taxon>Gunneridae</taxon>
        <taxon>Pentapetalae</taxon>
        <taxon>asterids</taxon>
        <taxon>lamiids</taxon>
        <taxon>Solanales</taxon>
        <taxon>Solanaceae</taxon>
        <taxon>Nicotianoideae</taxon>
        <taxon>Nicotianeae</taxon>
        <taxon>Nicotiana</taxon>
    </lineage>
</organism>
<keyword evidence="1" id="KW-1185">Reference proteome</keyword>
<proteinExistence type="predicted"/>
<name>A0AC58RQF8_TOBAC</name>
<reference evidence="2" key="2">
    <citation type="submission" date="2025-08" db="UniProtKB">
        <authorList>
            <consortium name="RefSeq"/>
        </authorList>
    </citation>
    <scope>IDENTIFICATION</scope>
    <source>
        <tissue evidence="2">Leaf</tissue>
    </source>
</reference>
<sequence length="132" mass="14869">MSVVSQEKNLPVATKKEDKKRKTSAVTRDQERKGKMSKTTQEEKKPLEESPYVAIHVTTPQDGSEVLFKLQGTTLLKKLMMVYCDKKSMDIEQIVFLFEGRRIRGKQTPKELEMRNGGEIIAIPDVSGGSLA</sequence>
<gene>
    <name evidence="2" type="primary">LOC142162587</name>
</gene>
<protein>
    <submittedName>
        <fullName evidence="2">Small ubiquitin-related modifier 1-like</fullName>
    </submittedName>
</protein>
<dbReference type="Proteomes" id="UP000790787">
    <property type="component" value="Chromosome 8"/>
</dbReference>